<organism evidence="1 2">
    <name type="scientific">Noviherbaspirillum cavernae</name>
    <dbReference type="NCBI Taxonomy" id="2320862"/>
    <lineage>
        <taxon>Bacteria</taxon>
        <taxon>Pseudomonadati</taxon>
        <taxon>Pseudomonadota</taxon>
        <taxon>Betaproteobacteria</taxon>
        <taxon>Burkholderiales</taxon>
        <taxon>Oxalobacteraceae</taxon>
        <taxon>Noviherbaspirillum</taxon>
    </lineage>
</organism>
<evidence type="ECO:0000313" key="1">
    <source>
        <dbReference type="EMBL" id="RJG07725.1"/>
    </source>
</evidence>
<dbReference type="AlphaFoldDB" id="A0A418X5K4"/>
<name>A0A418X5K4_9BURK</name>
<evidence type="ECO:0000313" key="2">
    <source>
        <dbReference type="Proteomes" id="UP000285190"/>
    </source>
</evidence>
<reference evidence="1 2" key="1">
    <citation type="submission" date="2018-09" db="EMBL/GenBank/DDBJ databases">
        <authorList>
            <person name="Zhu H."/>
        </authorList>
    </citation>
    <scope>NUCLEOTIDE SEQUENCE [LARGE SCALE GENOMIC DNA]</scope>
    <source>
        <strain evidence="1 2">K2R10-39</strain>
    </source>
</reference>
<dbReference type="Proteomes" id="UP000285190">
    <property type="component" value="Unassembled WGS sequence"/>
</dbReference>
<keyword evidence="2" id="KW-1185">Reference proteome</keyword>
<gene>
    <name evidence="1" type="ORF">D3870_00215</name>
</gene>
<sequence>MLENSNLVSETTLLPIASSDYPAAARRPVNSD</sequence>
<proteinExistence type="predicted"/>
<dbReference type="EMBL" id="QYUN01000002">
    <property type="protein sequence ID" value="RJG07725.1"/>
    <property type="molecule type" value="Genomic_DNA"/>
</dbReference>
<comment type="caution">
    <text evidence="1">The sequence shown here is derived from an EMBL/GenBank/DDBJ whole genome shotgun (WGS) entry which is preliminary data.</text>
</comment>
<accession>A0A418X5K4</accession>
<protein>
    <submittedName>
        <fullName evidence="1">Uncharacterized protein</fullName>
    </submittedName>
</protein>